<dbReference type="GO" id="GO:0006779">
    <property type="term" value="P:porphyrin-containing compound biosynthetic process"/>
    <property type="evidence" value="ECO:0007669"/>
    <property type="project" value="InterPro"/>
</dbReference>
<organism evidence="2 3">
    <name type="scientific">Abyssobacteria bacterium (strain SURF_5)</name>
    <dbReference type="NCBI Taxonomy" id="2093360"/>
    <lineage>
        <taxon>Bacteria</taxon>
        <taxon>Pseudomonadati</taxon>
        <taxon>Candidatus Hydrogenedentota</taxon>
        <taxon>Candidatus Abyssobacteria</taxon>
    </lineage>
</organism>
<dbReference type="InterPro" id="IPR052024">
    <property type="entry name" value="Methanogen_methyltrans"/>
</dbReference>
<dbReference type="PANTHER" id="PTHR47099:SF1">
    <property type="entry name" value="METHYLCOBAMIDE:COM METHYLTRANSFERASE MTBA"/>
    <property type="match status" value="1"/>
</dbReference>
<dbReference type="EMBL" id="QZKU01000051">
    <property type="protein sequence ID" value="RJP23081.1"/>
    <property type="molecule type" value="Genomic_DNA"/>
</dbReference>
<evidence type="ECO:0000259" key="1">
    <source>
        <dbReference type="Pfam" id="PF01208"/>
    </source>
</evidence>
<evidence type="ECO:0000313" key="2">
    <source>
        <dbReference type="EMBL" id="RJP23081.1"/>
    </source>
</evidence>
<dbReference type="AlphaFoldDB" id="A0A3A4P5D0"/>
<dbReference type="Gene3D" id="3.20.20.210">
    <property type="match status" value="1"/>
</dbReference>
<feature type="domain" description="Uroporphyrinogen decarboxylase (URO-D)" evidence="1">
    <location>
        <begin position="207"/>
        <end position="403"/>
    </location>
</feature>
<gene>
    <name evidence="2" type="ORF">C4520_06995</name>
</gene>
<dbReference type="PANTHER" id="PTHR47099">
    <property type="entry name" value="METHYLCOBAMIDE:COM METHYLTRANSFERASE MTBA"/>
    <property type="match status" value="1"/>
</dbReference>
<accession>A0A3A4P5D0</accession>
<dbReference type="SUPFAM" id="SSF51726">
    <property type="entry name" value="UROD/MetE-like"/>
    <property type="match status" value="1"/>
</dbReference>
<evidence type="ECO:0000313" key="3">
    <source>
        <dbReference type="Proteomes" id="UP000265882"/>
    </source>
</evidence>
<reference evidence="2 3" key="1">
    <citation type="journal article" date="2017" name="ISME J.">
        <title>Energy and carbon metabolisms in a deep terrestrial subsurface fluid microbial community.</title>
        <authorList>
            <person name="Momper L."/>
            <person name="Jungbluth S.P."/>
            <person name="Lee M.D."/>
            <person name="Amend J.P."/>
        </authorList>
    </citation>
    <scope>NUCLEOTIDE SEQUENCE [LARGE SCALE GENOMIC DNA]</scope>
    <source>
        <strain evidence="2">SURF_5</strain>
    </source>
</reference>
<proteinExistence type="predicted"/>
<dbReference type="Proteomes" id="UP000265882">
    <property type="component" value="Unassembled WGS sequence"/>
</dbReference>
<sequence length="410" mass="46939">MAAMKEKGSEMTPKQRMRAALKGTGHDVVPAAPSYLALFREAVEKRRYVELYRKRMRGMKRYRPDHDEDVEFRMQSLYAAYEIFPVMPDSMEVSSGPARQWAERTEIVVEENELFYFDTVTGDRRRMITSDFPAGRDYLYGVLPSADEPDVWDQSELIQSRDVIDMLVRLVPLEELEEQGVFDLPRKVAEDRGRDYFVMIYDSTPYTAAYLLGFQGLMTSFYDNPDNLLYFINRILEQRKPVLRGYAQSGADGIYAEEIFSGADIISPQLYDRFVFPGNERYFRFAEECGLLMTYYICGNPLPLLGRIGRLKCSAVAVEEGKKNFKIPIDRVVEALGNTKCIWGNIDAVEFGLHARPEQVRTEVARQIEAARRAKGFIVSTGSPLPLESPMDNIEALIAAAHEGKWELKF</sequence>
<dbReference type="GO" id="GO:0004853">
    <property type="term" value="F:uroporphyrinogen decarboxylase activity"/>
    <property type="evidence" value="ECO:0007669"/>
    <property type="project" value="InterPro"/>
</dbReference>
<dbReference type="InterPro" id="IPR000257">
    <property type="entry name" value="Uroporphyrinogen_deCOase"/>
</dbReference>
<comment type="caution">
    <text evidence="2">The sequence shown here is derived from an EMBL/GenBank/DDBJ whole genome shotgun (WGS) entry which is preliminary data.</text>
</comment>
<protein>
    <recommendedName>
        <fullName evidence="1">Uroporphyrinogen decarboxylase (URO-D) domain-containing protein</fullName>
    </recommendedName>
</protein>
<dbReference type="Pfam" id="PF01208">
    <property type="entry name" value="URO-D"/>
    <property type="match status" value="1"/>
</dbReference>
<dbReference type="InterPro" id="IPR038071">
    <property type="entry name" value="UROD/MetE-like_sf"/>
</dbReference>
<name>A0A3A4P5D0_ABYX5</name>